<proteinExistence type="predicted"/>
<reference evidence="1" key="1">
    <citation type="journal article" date="2021" name="Microb. Physiol.">
        <title>Proteogenomic Insights into the Physiology of Marine, Sulfate-Reducing, Filamentous Desulfonema limicola and Desulfonema magnum.</title>
        <authorList>
            <person name="Schnaars V."/>
            <person name="Wohlbrand L."/>
            <person name="Scheve S."/>
            <person name="Hinrichs C."/>
            <person name="Reinhardt R."/>
            <person name="Rabus R."/>
        </authorList>
    </citation>
    <scope>NUCLEOTIDE SEQUENCE</scope>
    <source>
        <strain evidence="1">4be13</strain>
    </source>
</reference>
<gene>
    <name evidence="1" type="ORF">dnm_018830</name>
</gene>
<dbReference type="EMBL" id="CP061800">
    <property type="protein sequence ID" value="QTA85867.1"/>
    <property type="molecule type" value="Genomic_DNA"/>
</dbReference>
<sequence>MYQNISAPKARLNVLIPTGLKSRLSQLSKTEGKTISILVQESIEAKLADMEKQKFEEKMKNAYLDLADENLRICKEFEYSDAENI</sequence>
<evidence type="ECO:0008006" key="3">
    <source>
        <dbReference type="Google" id="ProtNLM"/>
    </source>
</evidence>
<dbReference type="InterPro" id="IPR013321">
    <property type="entry name" value="Arc_rbn_hlx_hlx"/>
</dbReference>
<evidence type="ECO:0000313" key="2">
    <source>
        <dbReference type="Proteomes" id="UP000663722"/>
    </source>
</evidence>
<dbReference type="KEGG" id="dmm:dnm_018830"/>
<dbReference type="RefSeq" id="WP_207681747.1">
    <property type="nucleotide sequence ID" value="NZ_CP061800.1"/>
</dbReference>
<keyword evidence="2" id="KW-1185">Reference proteome</keyword>
<evidence type="ECO:0000313" key="1">
    <source>
        <dbReference type="EMBL" id="QTA85867.1"/>
    </source>
</evidence>
<dbReference type="AlphaFoldDB" id="A0A975BI06"/>
<name>A0A975BI06_9BACT</name>
<protein>
    <recommendedName>
        <fullName evidence="3">CopG-like ribbon-helix-helix domain-containing protein</fullName>
    </recommendedName>
</protein>
<organism evidence="1 2">
    <name type="scientific">Desulfonema magnum</name>
    <dbReference type="NCBI Taxonomy" id="45655"/>
    <lineage>
        <taxon>Bacteria</taxon>
        <taxon>Pseudomonadati</taxon>
        <taxon>Thermodesulfobacteriota</taxon>
        <taxon>Desulfobacteria</taxon>
        <taxon>Desulfobacterales</taxon>
        <taxon>Desulfococcaceae</taxon>
        <taxon>Desulfonema</taxon>
    </lineage>
</organism>
<dbReference type="Gene3D" id="1.10.1220.10">
    <property type="entry name" value="Met repressor-like"/>
    <property type="match status" value="1"/>
</dbReference>
<dbReference type="GO" id="GO:0006355">
    <property type="term" value="P:regulation of DNA-templated transcription"/>
    <property type="evidence" value="ECO:0007669"/>
    <property type="project" value="InterPro"/>
</dbReference>
<dbReference type="Proteomes" id="UP000663722">
    <property type="component" value="Chromosome"/>
</dbReference>
<accession>A0A975BI06</accession>